<proteinExistence type="predicted"/>
<reference evidence="1 2" key="1">
    <citation type="submission" date="2019-05" db="EMBL/GenBank/DDBJ databases">
        <title>Genomes sequences of two Nocardia cyriacigeorgica environmental isolates, type strains Nocardia asteroides ATCC 19247 and Nocardia cyriacigeorgica DSM 44484.</title>
        <authorList>
            <person name="Vautrin F."/>
            <person name="Bergeron E."/>
            <person name="Dubost A."/>
            <person name="Abrouk D."/>
            <person name="Rodriguez Nava V."/>
            <person name="Pujic P."/>
        </authorList>
    </citation>
    <scope>NUCLEOTIDE SEQUENCE [LARGE SCALE GENOMIC DNA]</scope>
    <source>
        <strain evidence="1 2">EML 446</strain>
    </source>
</reference>
<name>A0A5R8NCU8_9NOCA</name>
<evidence type="ECO:0000313" key="2">
    <source>
        <dbReference type="Proteomes" id="UP000306378"/>
    </source>
</evidence>
<organism evidence="1 2">
    <name type="scientific">Nocardia cyriacigeorgica</name>
    <dbReference type="NCBI Taxonomy" id="135487"/>
    <lineage>
        <taxon>Bacteria</taxon>
        <taxon>Bacillati</taxon>
        <taxon>Actinomycetota</taxon>
        <taxon>Actinomycetes</taxon>
        <taxon>Mycobacteriales</taxon>
        <taxon>Nocardiaceae</taxon>
        <taxon>Nocardia</taxon>
    </lineage>
</organism>
<dbReference type="Proteomes" id="UP000306378">
    <property type="component" value="Unassembled WGS sequence"/>
</dbReference>
<sequence length="76" mass="8289">MVFTVTVDTGPLVAALVVRQYIVELDASAVVVPGFEHADSLRHVVTDLAALITPMQIYPRGYRWSPGGHGAEWSRP</sequence>
<evidence type="ECO:0000313" key="1">
    <source>
        <dbReference type="EMBL" id="TLF73333.1"/>
    </source>
</evidence>
<comment type="caution">
    <text evidence="1">The sequence shown here is derived from an EMBL/GenBank/DDBJ whole genome shotgun (WGS) entry which is preliminary data.</text>
</comment>
<protein>
    <submittedName>
        <fullName evidence="1">Uncharacterized protein</fullName>
    </submittedName>
</protein>
<gene>
    <name evidence="1" type="ORF">FEK34_27205</name>
</gene>
<accession>A0A5R8NCU8</accession>
<dbReference type="AlphaFoldDB" id="A0A5R8NCU8"/>
<dbReference type="EMBL" id="VBUT01000013">
    <property type="protein sequence ID" value="TLF73333.1"/>
    <property type="molecule type" value="Genomic_DNA"/>
</dbReference>